<protein>
    <submittedName>
        <fullName evidence="2">Uncharacterized protein</fullName>
    </submittedName>
</protein>
<dbReference type="Proteomes" id="UP000256980">
    <property type="component" value="Unassembled WGS sequence"/>
</dbReference>
<reference evidence="2 3" key="1">
    <citation type="submission" date="2018-07" db="EMBL/GenBank/DDBJ databases">
        <title>Genomic Encyclopedia of Type Strains, Phase III (KMG-III): the genomes of soil and plant-associated and newly described type strains.</title>
        <authorList>
            <person name="Whitman W."/>
        </authorList>
    </citation>
    <scope>NUCLEOTIDE SEQUENCE [LARGE SCALE GENOMIC DNA]</scope>
    <source>
        <strain evidence="2 3">CECT 7946</strain>
    </source>
</reference>
<sequence length="194" mass="22048">MEEIIIRSSKTKLVLMLIVCLAFIIGGINMIIEPNKSINNRHSEEYLVFIGLLSVLFCGLGVFFIAKNIFNRKVGLIINNKGITDNSNTTSIGLIEWDDITGVETIQVSIPAYEYLFTVSSPKMLIIKTSKPEKYIERSKNMISKEAMKTNNRMYGTPLTITSHTLKIKSSNLETIISEQLNKRKNKHYLQHHV</sequence>
<keyword evidence="1" id="KW-0812">Transmembrane</keyword>
<dbReference type="NCBIfam" id="NF041635">
    <property type="entry name" value="STM3941_fam"/>
    <property type="match status" value="1"/>
</dbReference>
<dbReference type="OrthoDB" id="6028159at2"/>
<name>A0A3D9H387_9FLAO</name>
<dbReference type="InterPro" id="IPR048136">
    <property type="entry name" value="STM3941-like"/>
</dbReference>
<keyword evidence="3" id="KW-1185">Reference proteome</keyword>
<feature type="transmembrane region" description="Helical" evidence="1">
    <location>
        <begin position="12"/>
        <end position="32"/>
    </location>
</feature>
<dbReference type="EMBL" id="QRDV01000004">
    <property type="protein sequence ID" value="RED43944.1"/>
    <property type="molecule type" value="Genomic_DNA"/>
</dbReference>
<keyword evidence="1" id="KW-0472">Membrane</keyword>
<gene>
    <name evidence="2" type="ORF">DFQ10_104135</name>
</gene>
<comment type="caution">
    <text evidence="2">The sequence shown here is derived from an EMBL/GenBank/DDBJ whole genome shotgun (WGS) entry which is preliminary data.</text>
</comment>
<evidence type="ECO:0000256" key="1">
    <source>
        <dbReference type="SAM" id="Phobius"/>
    </source>
</evidence>
<evidence type="ECO:0000313" key="3">
    <source>
        <dbReference type="Proteomes" id="UP000256980"/>
    </source>
</evidence>
<accession>A0A3D9H387</accession>
<evidence type="ECO:0000313" key="2">
    <source>
        <dbReference type="EMBL" id="RED43944.1"/>
    </source>
</evidence>
<proteinExistence type="predicted"/>
<dbReference type="RefSeq" id="WP_115817498.1">
    <property type="nucleotide sequence ID" value="NZ_QRDV01000004.1"/>
</dbReference>
<keyword evidence="1" id="KW-1133">Transmembrane helix</keyword>
<dbReference type="AlphaFoldDB" id="A0A3D9H387"/>
<organism evidence="2 3">
    <name type="scientific">Winogradskyella eximia</name>
    <dbReference type="NCBI Taxonomy" id="262006"/>
    <lineage>
        <taxon>Bacteria</taxon>
        <taxon>Pseudomonadati</taxon>
        <taxon>Bacteroidota</taxon>
        <taxon>Flavobacteriia</taxon>
        <taxon>Flavobacteriales</taxon>
        <taxon>Flavobacteriaceae</taxon>
        <taxon>Winogradskyella</taxon>
    </lineage>
</organism>
<feature type="transmembrane region" description="Helical" evidence="1">
    <location>
        <begin position="47"/>
        <end position="66"/>
    </location>
</feature>